<organism evidence="2 3">
    <name type="scientific">Burkholderia lata (strain ATCC 17760 / DSM 23089 / LMG 22485 / NCIMB 9086 / R18194 / 383)</name>
    <dbReference type="NCBI Taxonomy" id="482957"/>
    <lineage>
        <taxon>Bacteria</taxon>
        <taxon>Pseudomonadati</taxon>
        <taxon>Pseudomonadota</taxon>
        <taxon>Betaproteobacteria</taxon>
        <taxon>Burkholderiales</taxon>
        <taxon>Burkholderiaceae</taxon>
        <taxon>Burkholderia</taxon>
        <taxon>Burkholderia cepacia complex</taxon>
    </lineage>
</organism>
<protein>
    <recommendedName>
        <fullName evidence="4">Terminase</fullName>
    </recommendedName>
</protein>
<evidence type="ECO:0008006" key="4">
    <source>
        <dbReference type="Google" id="ProtNLM"/>
    </source>
</evidence>
<accession>A0A6P2UQN1</accession>
<gene>
    <name evidence="2" type="ORF">BLA18109_03134</name>
</gene>
<dbReference type="Proteomes" id="UP000494260">
    <property type="component" value="Unassembled WGS sequence"/>
</dbReference>
<evidence type="ECO:0000313" key="2">
    <source>
        <dbReference type="EMBL" id="VWC79451.1"/>
    </source>
</evidence>
<sequence>MAQRGRKSAASIVTATAAPVAAEQRLAAPLHLSDGERTVWTEVVNDQPASAFTATHAPLLEMYCRHVTNARVLAEEVLNFERAWLTDDDGLKRYDRLLAMSERESRAASSLATRLRITRQAVEHPTTVGRSLANQKKARKPWELPA</sequence>
<reference evidence="2 3" key="1">
    <citation type="submission" date="2019-09" db="EMBL/GenBank/DDBJ databases">
        <authorList>
            <person name="Depoorter E."/>
        </authorList>
    </citation>
    <scope>NUCLEOTIDE SEQUENCE [LARGE SCALE GENOMIC DNA]</scope>
    <source>
        <strain evidence="2">R-18109</strain>
    </source>
</reference>
<evidence type="ECO:0000313" key="3">
    <source>
        <dbReference type="Proteomes" id="UP000494260"/>
    </source>
</evidence>
<feature type="region of interest" description="Disordered" evidence="1">
    <location>
        <begin position="124"/>
        <end position="146"/>
    </location>
</feature>
<proteinExistence type="predicted"/>
<dbReference type="RefSeq" id="WP_174951308.1">
    <property type="nucleotide sequence ID" value="NZ_CABVQH010000009.1"/>
</dbReference>
<dbReference type="AlphaFoldDB" id="A0A6P2UQN1"/>
<dbReference type="EMBL" id="CABVQH010000009">
    <property type="protein sequence ID" value="VWC79451.1"/>
    <property type="molecule type" value="Genomic_DNA"/>
</dbReference>
<name>A0A6P2UQN1_BURL3</name>
<evidence type="ECO:0000256" key="1">
    <source>
        <dbReference type="SAM" id="MobiDB-lite"/>
    </source>
</evidence>